<dbReference type="GO" id="GO:0004386">
    <property type="term" value="F:helicase activity"/>
    <property type="evidence" value="ECO:0007669"/>
    <property type="project" value="UniProtKB-KW"/>
</dbReference>
<organism evidence="1 2">
    <name type="scientific">Hominilimicola fabiformis</name>
    <dbReference type="NCBI Taxonomy" id="2885356"/>
    <lineage>
        <taxon>Bacteria</taxon>
        <taxon>Bacillati</taxon>
        <taxon>Bacillota</taxon>
        <taxon>Clostridia</taxon>
        <taxon>Eubacteriales</taxon>
        <taxon>Oscillospiraceae</taxon>
        <taxon>Hominilimicola</taxon>
    </lineage>
</organism>
<evidence type="ECO:0000313" key="2">
    <source>
        <dbReference type="Proteomes" id="UP001198242"/>
    </source>
</evidence>
<proteinExistence type="predicted"/>
<gene>
    <name evidence="1" type="ORF">LKE05_04425</name>
</gene>
<keyword evidence="1" id="KW-0547">Nucleotide-binding</keyword>
<dbReference type="Proteomes" id="UP001198242">
    <property type="component" value="Unassembled WGS sequence"/>
</dbReference>
<sequence>MSYGKAARTIATKNVTKGNKITPFEQELIETVKKINEYKEACEANVVSILYKKPDSIFETNLTLEEFHNNIWRVYWTIANDIVKIEKKNALDDITVGLYLEKHPKLRSKYEEYGGYDTIVSASAYVNTENLYGYIQELRKWNSVIKLAKRGCPVRDRLSDYCDMAAEEIYNEWEAFINDIFVNIDCDVKSYDICDGIYDLIEELDEGLAIGLPYHNMDMITKETGGQYLGSITLVGGLSNVGKSTFARNATVPTAIKEKERVVAMINEDNLKKWQRELLIFVANNIIKEDLQKHIVRDGHYQDDTKELLYKAADWIKEQTQNHILTIVPFKQYKTKNAIKIIKKYSSMGVKYFILDTFKMDAGDVSDKSWLEMQQNMVEINDVIKPESKNLHILITFQLAKGSVKQRYYTQDNIGMSKNIIDPASTCIMIRDLYDDEYTGEKRELKVYRLEGKNGKTKIPVKLDKDKHYQIAFIIKNREGSANRYQVVFSHDMSRNIMHEIGITNVPVDF</sequence>
<name>A0AAE3J8Q1_9FIRM</name>
<keyword evidence="2" id="KW-1185">Reference proteome</keyword>
<dbReference type="SUPFAM" id="SSF52540">
    <property type="entry name" value="P-loop containing nucleoside triphosphate hydrolases"/>
    <property type="match status" value="1"/>
</dbReference>
<dbReference type="EMBL" id="JAJEQM010000005">
    <property type="protein sequence ID" value="MCC2210038.1"/>
    <property type="molecule type" value="Genomic_DNA"/>
</dbReference>
<comment type="caution">
    <text evidence="1">The sequence shown here is derived from an EMBL/GenBank/DDBJ whole genome shotgun (WGS) entry which is preliminary data.</text>
</comment>
<evidence type="ECO:0000313" key="1">
    <source>
        <dbReference type="EMBL" id="MCC2210038.1"/>
    </source>
</evidence>
<dbReference type="Gene3D" id="3.40.50.300">
    <property type="entry name" value="P-loop containing nucleotide triphosphate hydrolases"/>
    <property type="match status" value="1"/>
</dbReference>
<dbReference type="AlphaFoldDB" id="A0AAE3J8Q1"/>
<accession>A0AAE3J8Q1</accession>
<keyword evidence="1" id="KW-0378">Hydrolase</keyword>
<keyword evidence="1" id="KW-0347">Helicase</keyword>
<reference evidence="1 2" key="1">
    <citation type="submission" date="2021-10" db="EMBL/GenBank/DDBJ databases">
        <title>Anaerobic single-cell dispensing facilitates the cultivation of human gut bacteria.</title>
        <authorList>
            <person name="Afrizal A."/>
        </authorList>
    </citation>
    <scope>NUCLEOTIDE SEQUENCE [LARGE SCALE GENOMIC DNA]</scope>
    <source>
        <strain evidence="1 2">CLA-AA-H232</strain>
    </source>
</reference>
<protein>
    <submittedName>
        <fullName evidence="1">Helicase</fullName>
    </submittedName>
</protein>
<dbReference type="InterPro" id="IPR027417">
    <property type="entry name" value="P-loop_NTPase"/>
</dbReference>
<keyword evidence="1" id="KW-0067">ATP-binding</keyword>
<dbReference type="RefSeq" id="WP_308456065.1">
    <property type="nucleotide sequence ID" value="NZ_JAJEQM010000005.1"/>
</dbReference>